<evidence type="ECO:0000256" key="14">
    <source>
        <dbReference type="ARBA" id="ARBA00049494"/>
    </source>
</evidence>
<evidence type="ECO:0000256" key="13">
    <source>
        <dbReference type="ARBA" id="ARBA00047880"/>
    </source>
</evidence>
<dbReference type="EC" id="2.7.1.26" evidence="15"/>
<dbReference type="Gene3D" id="2.40.30.30">
    <property type="entry name" value="Riboflavin kinase-like"/>
    <property type="match status" value="1"/>
</dbReference>
<evidence type="ECO:0000313" key="18">
    <source>
        <dbReference type="Proteomes" id="UP000761423"/>
    </source>
</evidence>
<dbReference type="CDD" id="cd02064">
    <property type="entry name" value="FAD_synthetase_N"/>
    <property type="match status" value="1"/>
</dbReference>
<evidence type="ECO:0000256" key="6">
    <source>
        <dbReference type="ARBA" id="ARBA00022679"/>
    </source>
</evidence>
<dbReference type="GO" id="GO:0008531">
    <property type="term" value="F:riboflavin kinase activity"/>
    <property type="evidence" value="ECO:0007669"/>
    <property type="project" value="UniProtKB-EC"/>
</dbReference>
<evidence type="ECO:0000256" key="4">
    <source>
        <dbReference type="ARBA" id="ARBA00022630"/>
    </source>
</evidence>
<dbReference type="GO" id="GO:0003919">
    <property type="term" value="F:FMN adenylyltransferase activity"/>
    <property type="evidence" value="ECO:0007669"/>
    <property type="project" value="UniProtKB-EC"/>
</dbReference>
<comment type="pathway">
    <text evidence="3 15">Cofactor biosynthesis; FMN biosynthesis; FMN from riboflavin (ATP route): step 1/1.</text>
</comment>
<comment type="similarity">
    <text evidence="15">Belongs to the ribF family.</text>
</comment>
<dbReference type="PANTHER" id="PTHR22749">
    <property type="entry name" value="RIBOFLAVIN KINASE/FMN ADENYLYLTRANSFERASE"/>
    <property type="match status" value="1"/>
</dbReference>
<keyword evidence="12" id="KW-0511">Multifunctional enzyme</keyword>
<gene>
    <name evidence="17" type="ORF">G4L40_09635</name>
</gene>
<evidence type="ECO:0000256" key="8">
    <source>
        <dbReference type="ARBA" id="ARBA00022741"/>
    </source>
</evidence>
<evidence type="ECO:0000256" key="15">
    <source>
        <dbReference type="PIRNR" id="PIRNR004491"/>
    </source>
</evidence>
<evidence type="ECO:0000256" key="12">
    <source>
        <dbReference type="ARBA" id="ARBA00023268"/>
    </source>
</evidence>
<dbReference type="NCBIfam" id="TIGR00083">
    <property type="entry name" value="ribF"/>
    <property type="match status" value="1"/>
</dbReference>
<dbReference type="SUPFAM" id="SSF82114">
    <property type="entry name" value="Riboflavin kinase-like"/>
    <property type="match status" value="1"/>
</dbReference>
<dbReference type="InterPro" id="IPR023468">
    <property type="entry name" value="Riboflavin_kinase"/>
</dbReference>
<proteinExistence type="inferred from homology"/>
<dbReference type="SMART" id="SM00904">
    <property type="entry name" value="Flavokinase"/>
    <property type="match status" value="1"/>
</dbReference>
<dbReference type="SUPFAM" id="SSF52374">
    <property type="entry name" value="Nucleotidylyl transferase"/>
    <property type="match status" value="1"/>
</dbReference>
<dbReference type="NCBIfam" id="NF004162">
    <property type="entry name" value="PRK05627.1-5"/>
    <property type="match status" value="1"/>
</dbReference>
<dbReference type="InterPro" id="IPR002606">
    <property type="entry name" value="Riboflavin_kinase_bac"/>
</dbReference>
<comment type="function">
    <text evidence="1">Catalyzes the phosphorylation of riboflavin to FMN followed by the adenylation of FMN to FAD.</text>
</comment>
<dbReference type="InterPro" id="IPR014729">
    <property type="entry name" value="Rossmann-like_a/b/a_fold"/>
</dbReference>
<evidence type="ECO:0000256" key="2">
    <source>
        <dbReference type="ARBA" id="ARBA00004726"/>
    </source>
</evidence>
<sequence>MKTFHSIFEFTSTKKTIITLGTFDGVHLGHQSILHKLRNSTENGVFDSLVLTFYPHPRMVLQQDSSIQLLNSIEEKIELFQKFGIDNLIIHPFDENFSELSAEEFVKSILVEKLKIHKIIIGHDHRFGKNRTANIDDLIIFGEKYNFEVEQINAEEINEISVSSTKIRNALANGNIILANSYLGYNYFFSGKVTKGKQLGRTIGFPTANISLSENYKLIPKNGVYIVSSKIDNATIYGMMNIGFNPTLGENEKTIEVHFFDFNQDLYNKILTITLLQHIREEQKFESIDALKEQLYRDREFSLAFLKNHENISF</sequence>
<reference evidence="17 18" key="1">
    <citation type="submission" date="2020-02" db="EMBL/GenBank/DDBJ databases">
        <authorList>
            <person name="Chen W.-M."/>
        </authorList>
    </citation>
    <scope>NUCLEOTIDE SEQUENCE [LARGE SCALE GENOMIC DNA]</scope>
    <source>
        <strain evidence="17 18">TWA-26</strain>
    </source>
</reference>
<evidence type="ECO:0000256" key="9">
    <source>
        <dbReference type="ARBA" id="ARBA00022777"/>
    </source>
</evidence>
<dbReference type="Proteomes" id="UP000761423">
    <property type="component" value="Unassembled WGS sequence"/>
</dbReference>
<accession>A0ABX0IH52</accession>
<dbReference type="Pfam" id="PF06574">
    <property type="entry name" value="FAD_syn"/>
    <property type="match status" value="1"/>
</dbReference>
<evidence type="ECO:0000256" key="5">
    <source>
        <dbReference type="ARBA" id="ARBA00022643"/>
    </source>
</evidence>
<dbReference type="EC" id="2.7.7.2" evidence="15"/>
<evidence type="ECO:0000259" key="16">
    <source>
        <dbReference type="SMART" id="SM00904"/>
    </source>
</evidence>
<organism evidence="17 18">
    <name type="scientific">Flavobacterium celericrescens</name>
    <dbReference type="NCBI Taxonomy" id="2709780"/>
    <lineage>
        <taxon>Bacteria</taxon>
        <taxon>Pseudomonadati</taxon>
        <taxon>Bacteroidota</taxon>
        <taxon>Flavobacteriia</taxon>
        <taxon>Flavobacteriales</taxon>
        <taxon>Flavobacteriaceae</taxon>
        <taxon>Flavobacterium</taxon>
    </lineage>
</organism>
<keyword evidence="9 15" id="KW-0418">Kinase</keyword>
<keyword evidence="10 15" id="KW-0274">FAD</keyword>
<evidence type="ECO:0000256" key="7">
    <source>
        <dbReference type="ARBA" id="ARBA00022695"/>
    </source>
</evidence>
<dbReference type="EMBL" id="JAAJBV010000006">
    <property type="protein sequence ID" value="NHM04962.1"/>
    <property type="molecule type" value="Genomic_DNA"/>
</dbReference>
<dbReference type="PIRSF" id="PIRSF004491">
    <property type="entry name" value="FAD_Synth"/>
    <property type="match status" value="1"/>
</dbReference>
<evidence type="ECO:0000256" key="11">
    <source>
        <dbReference type="ARBA" id="ARBA00022840"/>
    </source>
</evidence>
<name>A0ABX0IH52_9FLAO</name>
<comment type="pathway">
    <text evidence="2 15">Cofactor biosynthesis; FAD biosynthesis; FAD from FMN: step 1/1.</text>
</comment>
<keyword evidence="4 15" id="KW-0285">Flavoprotein</keyword>
<dbReference type="PANTHER" id="PTHR22749:SF6">
    <property type="entry name" value="RIBOFLAVIN KINASE"/>
    <property type="match status" value="1"/>
</dbReference>
<protein>
    <recommendedName>
        <fullName evidence="15">Riboflavin biosynthesis protein</fullName>
    </recommendedName>
    <domain>
        <recommendedName>
            <fullName evidence="15">Riboflavin kinase</fullName>
            <ecNumber evidence="15">2.7.1.26</ecNumber>
        </recommendedName>
        <alternativeName>
            <fullName evidence="15">Flavokinase</fullName>
        </alternativeName>
    </domain>
    <domain>
        <recommendedName>
            <fullName evidence="15">FMN adenylyltransferase</fullName>
            <ecNumber evidence="15">2.7.7.2</ecNumber>
        </recommendedName>
        <alternativeName>
            <fullName evidence="15">FAD pyrophosphorylase</fullName>
        </alternativeName>
        <alternativeName>
            <fullName evidence="15">FAD synthase</fullName>
        </alternativeName>
    </domain>
</protein>
<feature type="domain" description="Riboflavin kinase" evidence="16">
    <location>
        <begin position="182"/>
        <end position="307"/>
    </location>
</feature>
<dbReference type="Gene3D" id="3.40.50.620">
    <property type="entry name" value="HUPs"/>
    <property type="match status" value="1"/>
</dbReference>
<evidence type="ECO:0000256" key="3">
    <source>
        <dbReference type="ARBA" id="ARBA00005201"/>
    </source>
</evidence>
<dbReference type="InterPro" id="IPR015865">
    <property type="entry name" value="Riboflavin_kinase_bac/euk"/>
</dbReference>
<keyword evidence="5 15" id="KW-0288">FMN</keyword>
<dbReference type="NCBIfam" id="NF004160">
    <property type="entry name" value="PRK05627.1-3"/>
    <property type="match status" value="1"/>
</dbReference>
<comment type="catalytic activity">
    <reaction evidence="13 15">
        <text>riboflavin + ATP = FMN + ADP + H(+)</text>
        <dbReference type="Rhea" id="RHEA:14357"/>
        <dbReference type="ChEBI" id="CHEBI:15378"/>
        <dbReference type="ChEBI" id="CHEBI:30616"/>
        <dbReference type="ChEBI" id="CHEBI:57986"/>
        <dbReference type="ChEBI" id="CHEBI:58210"/>
        <dbReference type="ChEBI" id="CHEBI:456216"/>
        <dbReference type="EC" id="2.7.1.26"/>
    </reaction>
</comment>
<evidence type="ECO:0000313" key="17">
    <source>
        <dbReference type="EMBL" id="NHM04962.1"/>
    </source>
</evidence>
<comment type="caution">
    <text evidence="17">The sequence shown here is derived from an EMBL/GenBank/DDBJ whole genome shotgun (WGS) entry which is preliminary data.</text>
</comment>
<comment type="catalytic activity">
    <reaction evidence="14 15">
        <text>FMN + ATP + H(+) = FAD + diphosphate</text>
        <dbReference type="Rhea" id="RHEA:17237"/>
        <dbReference type="ChEBI" id="CHEBI:15378"/>
        <dbReference type="ChEBI" id="CHEBI:30616"/>
        <dbReference type="ChEBI" id="CHEBI:33019"/>
        <dbReference type="ChEBI" id="CHEBI:57692"/>
        <dbReference type="ChEBI" id="CHEBI:58210"/>
        <dbReference type="EC" id="2.7.7.2"/>
    </reaction>
</comment>
<keyword evidence="6 15" id="KW-0808">Transferase</keyword>
<dbReference type="InterPro" id="IPR023465">
    <property type="entry name" value="Riboflavin_kinase_dom_sf"/>
</dbReference>
<dbReference type="Pfam" id="PF01687">
    <property type="entry name" value="Flavokinase"/>
    <property type="match status" value="1"/>
</dbReference>
<dbReference type="InterPro" id="IPR015864">
    <property type="entry name" value="FAD_synthase"/>
</dbReference>
<evidence type="ECO:0000256" key="1">
    <source>
        <dbReference type="ARBA" id="ARBA00002121"/>
    </source>
</evidence>
<keyword evidence="8 15" id="KW-0547">Nucleotide-binding</keyword>
<evidence type="ECO:0000256" key="10">
    <source>
        <dbReference type="ARBA" id="ARBA00022827"/>
    </source>
</evidence>
<keyword evidence="11 15" id="KW-0067">ATP-binding</keyword>
<keyword evidence="18" id="KW-1185">Reference proteome</keyword>
<keyword evidence="7 15" id="KW-0548">Nucleotidyltransferase</keyword>
<dbReference type="RefSeq" id="WP_166236994.1">
    <property type="nucleotide sequence ID" value="NZ_JAAJBV010000006.1"/>
</dbReference>